<dbReference type="EMBL" id="JANTYZ010000013">
    <property type="protein sequence ID" value="MCS3866493.1"/>
    <property type="molecule type" value="Genomic_DNA"/>
</dbReference>
<dbReference type="SUPFAM" id="SSF51735">
    <property type="entry name" value="NAD(P)-binding Rossmann-fold domains"/>
    <property type="match status" value="1"/>
</dbReference>
<evidence type="ECO:0000313" key="3">
    <source>
        <dbReference type="EMBL" id="MCS3866493.1"/>
    </source>
</evidence>
<keyword evidence="2" id="KW-0560">Oxidoreductase</keyword>
<dbReference type="RefSeq" id="WP_119841693.1">
    <property type="nucleotide sequence ID" value="NZ_CALTSQ010000041.1"/>
</dbReference>
<dbReference type="FunFam" id="3.40.50.720:FF:000084">
    <property type="entry name" value="Short-chain dehydrogenase reductase"/>
    <property type="match status" value="1"/>
</dbReference>
<accession>A0A9X2U431</accession>
<dbReference type="PANTHER" id="PTHR43477">
    <property type="entry name" value="DIHYDROANTICAPSIN 7-DEHYDROGENASE"/>
    <property type="match status" value="1"/>
</dbReference>
<reference evidence="3" key="1">
    <citation type="submission" date="2022-08" db="EMBL/GenBank/DDBJ databases">
        <title>Genomic Encyclopedia of Type Strains, Phase V (KMG-V): Genome sequencing to study the core and pangenomes of soil and plant-associated prokaryotes.</title>
        <authorList>
            <person name="Whitman W."/>
        </authorList>
    </citation>
    <scope>NUCLEOTIDE SEQUENCE</scope>
    <source>
        <strain evidence="3">SP2016B</strain>
    </source>
</reference>
<comment type="caution">
    <text evidence="3">The sequence shown here is derived from an EMBL/GenBank/DDBJ whole genome shotgun (WGS) entry which is preliminary data.</text>
</comment>
<dbReference type="Gene3D" id="3.40.50.720">
    <property type="entry name" value="NAD(P)-binding Rossmann-like Domain"/>
    <property type="match status" value="1"/>
</dbReference>
<evidence type="ECO:0000313" key="4">
    <source>
        <dbReference type="Proteomes" id="UP001155034"/>
    </source>
</evidence>
<dbReference type="PRINTS" id="PR00080">
    <property type="entry name" value="SDRFAMILY"/>
</dbReference>
<dbReference type="PROSITE" id="PS00061">
    <property type="entry name" value="ADH_SHORT"/>
    <property type="match status" value="1"/>
</dbReference>
<organism evidence="3 4">
    <name type="scientific">Salinibacter ruber</name>
    <dbReference type="NCBI Taxonomy" id="146919"/>
    <lineage>
        <taxon>Bacteria</taxon>
        <taxon>Pseudomonadati</taxon>
        <taxon>Rhodothermota</taxon>
        <taxon>Rhodothermia</taxon>
        <taxon>Rhodothermales</taxon>
        <taxon>Salinibacteraceae</taxon>
        <taxon>Salinibacter</taxon>
    </lineage>
</organism>
<dbReference type="InterPro" id="IPR002347">
    <property type="entry name" value="SDR_fam"/>
</dbReference>
<dbReference type="PANTHER" id="PTHR43477:SF1">
    <property type="entry name" value="DIHYDROANTICAPSIN 7-DEHYDROGENASE"/>
    <property type="match status" value="1"/>
</dbReference>
<dbReference type="InterPro" id="IPR020904">
    <property type="entry name" value="Sc_DH/Rdtase_CS"/>
</dbReference>
<dbReference type="Proteomes" id="UP001155034">
    <property type="component" value="Unassembled WGS sequence"/>
</dbReference>
<dbReference type="Pfam" id="PF13561">
    <property type="entry name" value="adh_short_C2"/>
    <property type="match status" value="1"/>
</dbReference>
<gene>
    <name evidence="3" type="ORF">GGP82_003067</name>
</gene>
<dbReference type="NCBIfam" id="NF005559">
    <property type="entry name" value="PRK07231.1"/>
    <property type="match status" value="1"/>
</dbReference>
<dbReference type="InterPro" id="IPR051122">
    <property type="entry name" value="SDR_DHRS6-like"/>
</dbReference>
<proteinExistence type="inferred from homology"/>
<dbReference type="InterPro" id="IPR036291">
    <property type="entry name" value="NAD(P)-bd_dom_sf"/>
</dbReference>
<evidence type="ECO:0000256" key="1">
    <source>
        <dbReference type="ARBA" id="ARBA00006484"/>
    </source>
</evidence>
<protein>
    <submittedName>
        <fullName evidence="3">NAD(P)-dependent dehydrogenase (Short-subunit alcohol dehydrogenase family)</fullName>
    </submittedName>
</protein>
<name>A0A9X2U431_9BACT</name>
<comment type="similarity">
    <text evidence="1">Belongs to the short-chain dehydrogenases/reductases (SDR) family.</text>
</comment>
<dbReference type="PRINTS" id="PR00081">
    <property type="entry name" value="GDHRDH"/>
</dbReference>
<dbReference type="AlphaFoldDB" id="A0A9X2U431"/>
<evidence type="ECO:0000256" key="2">
    <source>
        <dbReference type="ARBA" id="ARBA00023002"/>
    </source>
</evidence>
<sequence>MDPTVNRSKGRVEGDTAIVTGARTGIGRATAELLAAEGATVVVTHYEEDGARDTVESICKNGGQAVHMKLDVQSEDDWKHVIDRTCTQVGCPTILVNNAGVYMVKPITEIEQEDWQQLFDINVKGVFLGMKHVVPPMRENGRGSIINMSSIAGLAGVAGHTCYGGSKGAVRLMTKDMAMEVAGTGIRVNSIHPGAIDTKMIREEGPSMEEFEEMHPVGRVGEPVDVAFGALYLASRESKFVTGTELVIDGGFCAN</sequence>
<dbReference type="GO" id="GO:0016491">
    <property type="term" value="F:oxidoreductase activity"/>
    <property type="evidence" value="ECO:0007669"/>
    <property type="project" value="UniProtKB-KW"/>
</dbReference>